<reference evidence="2 3" key="2">
    <citation type="submission" date="2018-06" db="EMBL/GenBank/DDBJ databases">
        <title>Metagenomic assembly of (sub)arctic Cyanobacteria and their associated microbiome from non-axenic cultures.</title>
        <authorList>
            <person name="Baurain D."/>
        </authorList>
    </citation>
    <scope>NUCLEOTIDE SEQUENCE [LARGE SCALE GENOMIC DNA]</scope>
    <source>
        <strain evidence="2">ULC027bin1</strain>
    </source>
</reference>
<dbReference type="PROSITE" id="PS51708">
    <property type="entry name" value="CHAD"/>
    <property type="match status" value="1"/>
</dbReference>
<dbReference type="InterPro" id="IPR038186">
    <property type="entry name" value="CHAD_dom_sf"/>
</dbReference>
<evidence type="ECO:0000313" key="2">
    <source>
        <dbReference type="EMBL" id="PZO57177.1"/>
    </source>
</evidence>
<dbReference type="PANTHER" id="PTHR39339">
    <property type="entry name" value="SLR1444 PROTEIN"/>
    <property type="match status" value="1"/>
</dbReference>
<dbReference type="InterPro" id="IPR007899">
    <property type="entry name" value="CHAD_dom"/>
</dbReference>
<gene>
    <name evidence="2" type="ORF">DCF15_07510</name>
</gene>
<reference evidence="3" key="1">
    <citation type="submission" date="2018-04" db="EMBL/GenBank/DDBJ databases">
        <authorList>
            <person name="Cornet L."/>
        </authorList>
    </citation>
    <scope>NUCLEOTIDE SEQUENCE [LARGE SCALE GENOMIC DNA]</scope>
</reference>
<dbReference type="Proteomes" id="UP000249794">
    <property type="component" value="Unassembled WGS sequence"/>
</dbReference>
<dbReference type="Pfam" id="PF05235">
    <property type="entry name" value="CHAD"/>
    <property type="match status" value="1"/>
</dbReference>
<dbReference type="AlphaFoldDB" id="A0A2W4XM17"/>
<feature type="domain" description="CHAD" evidence="1">
    <location>
        <begin position="12"/>
        <end position="336"/>
    </location>
</feature>
<dbReference type="EMBL" id="QBMP01000056">
    <property type="protein sequence ID" value="PZO57177.1"/>
    <property type="molecule type" value="Genomic_DNA"/>
</dbReference>
<dbReference type="Gene3D" id="1.40.20.10">
    <property type="entry name" value="CHAD domain"/>
    <property type="match status" value="1"/>
</dbReference>
<proteinExistence type="predicted"/>
<dbReference type="SMART" id="SM00880">
    <property type="entry name" value="CHAD"/>
    <property type="match status" value="1"/>
</dbReference>
<dbReference type="PANTHER" id="PTHR39339:SF1">
    <property type="entry name" value="CHAD DOMAIN-CONTAINING PROTEIN"/>
    <property type="match status" value="1"/>
</dbReference>
<evidence type="ECO:0000259" key="1">
    <source>
        <dbReference type="PROSITE" id="PS51708"/>
    </source>
</evidence>
<evidence type="ECO:0000313" key="3">
    <source>
        <dbReference type="Proteomes" id="UP000249794"/>
    </source>
</evidence>
<accession>A0A2W4XM17</accession>
<comment type="caution">
    <text evidence="2">The sequence shown here is derived from an EMBL/GenBank/DDBJ whole genome shotgun (WGS) entry which is preliminary data.</text>
</comment>
<organism evidence="2 3">
    <name type="scientific">Phormidesmis priestleyi</name>
    <dbReference type="NCBI Taxonomy" id="268141"/>
    <lineage>
        <taxon>Bacteria</taxon>
        <taxon>Bacillati</taxon>
        <taxon>Cyanobacteriota</taxon>
        <taxon>Cyanophyceae</taxon>
        <taxon>Leptolyngbyales</taxon>
        <taxon>Leptolyngbyaceae</taxon>
        <taxon>Phormidesmis</taxon>
    </lineage>
</organism>
<sequence>MSMTSRSIAQSENLLGGYAYQIIRQQSKQVFKLRSPVLADTDPEAVHEMRIGTRRLRSALSLFGNVITIQNTDSKKSSSSQLADAAASGIPSRLTKAVSKLTKTLGKVRDLDVMQQWLEKTLAAPNSGKAAATSQLEKAEKKTVKALLKKLKKRRKQKFSSVKKVLSNKSYKKLTHQFNQWLEQPTFLPAAQEPAARAAAVRIVGPITELLQHPGWQVGTSTRSNQTSPIEGLNLSDLNSLLARSGHQLHDLRKQIKGIRYQMEFFRGLFDLTYAAQVREFRAIQSLLGQLQDQTVISQFFTDEIGADWPQQLPTIEAAFQASRLDLWQQWQSYQRKYLKLQSVAISAA</sequence>
<name>A0A2W4XM17_9CYAN</name>
<protein>
    <recommendedName>
        <fullName evidence="1">CHAD domain-containing protein</fullName>
    </recommendedName>
</protein>